<dbReference type="AlphaFoldDB" id="Q4WXH1"/>
<dbReference type="HOGENOM" id="CLU_1767651_0_0_1"/>
<organism evidence="1 2">
    <name type="scientific">Aspergillus fumigatus (strain ATCC MYA-4609 / CBS 101355 / FGSC A1100 / Af293)</name>
    <name type="common">Neosartorya fumigata</name>
    <dbReference type="NCBI Taxonomy" id="330879"/>
    <lineage>
        <taxon>Eukaryota</taxon>
        <taxon>Fungi</taxon>
        <taxon>Dikarya</taxon>
        <taxon>Ascomycota</taxon>
        <taxon>Pezizomycotina</taxon>
        <taxon>Eurotiomycetes</taxon>
        <taxon>Eurotiomycetidae</taxon>
        <taxon>Eurotiales</taxon>
        <taxon>Aspergillaceae</taxon>
        <taxon>Aspergillus</taxon>
        <taxon>Aspergillus subgen. Fumigati</taxon>
    </lineage>
</organism>
<name>Q4WXH1_ASPFU</name>
<evidence type="ECO:0000313" key="2">
    <source>
        <dbReference type="Proteomes" id="UP000002530"/>
    </source>
</evidence>
<dbReference type="InParanoid" id="Q4WXH1"/>
<keyword evidence="2" id="KW-1185">Reference proteome</keyword>
<dbReference type="KEGG" id="afm:AFUA_3G09490"/>
<proteinExistence type="predicted"/>
<dbReference type="GeneID" id="3511790"/>
<dbReference type="Proteomes" id="UP000002530">
    <property type="component" value="Unassembled WGS sequence"/>
</dbReference>
<accession>Q4WXH1</accession>
<dbReference type="RefSeq" id="XP_754670.1">
    <property type="nucleotide sequence ID" value="XM_749577.1"/>
</dbReference>
<comment type="caution">
    <text evidence="1">The sequence shown here is derived from an EMBL/GenBank/DDBJ whole genome shotgun (WGS) entry which is preliminary data.</text>
</comment>
<dbReference type="VEuPathDB" id="FungiDB:Afu3g09490"/>
<dbReference type="EMBL" id="AAHF01000002">
    <property type="protein sequence ID" value="EAL92632.1"/>
    <property type="molecule type" value="Genomic_DNA"/>
</dbReference>
<gene>
    <name evidence="1" type="ORF">AFUA_3G09490</name>
</gene>
<reference evidence="1 2" key="1">
    <citation type="journal article" date="2005" name="Nature">
        <title>Genomic sequence of the pathogenic and allergenic filamentous fungus Aspergillus fumigatus.</title>
        <authorList>
            <person name="Nierman W.C."/>
            <person name="Pain A."/>
            <person name="Anderson M.J."/>
            <person name="Wortman J.R."/>
            <person name="Kim H.S."/>
            <person name="Arroyo J."/>
            <person name="Berriman M."/>
            <person name="Abe K."/>
            <person name="Archer D.B."/>
            <person name="Bermejo C."/>
            <person name="Bennett J."/>
            <person name="Bowyer P."/>
            <person name="Chen D."/>
            <person name="Collins M."/>
            <person name="Coulsen R."/>
            <person name="Davies R."/>
            <person name="Dyer P.S."/>
            <person name="Farman M."/>
            <person name="Fedorova N."/>
            <person name="Fedorova N."/>
            <person name="Feldblyum T.V."/>
            <person name="Fischer R."/>
            <person name="Fosker N."/>
            <person name="Fraser A."/>
            <person name="Garcia J.L."/>
            <person name="Garcia M.J."/>
            <person name="Goble A."/>
            <person name="Goldman G.H."/>
            <person name="Gomi K."/>
            <person name="Griffith-Jones S."/>
            <person name="Gwilliam R."/>
            <person name="Haas B."/>
            <person name="Haas H."/>
            <person name="Harris D."/>
            <person name="Horiuchi H."/>
            <person name="Huang J."/>
            <person name="Humphray S."/>
            <person name="Jimenez J."/>
            <person name="Keller N."/>
            <person name="Khouri H."/>
            <person name="Kitamoto K."/>
            <person name="Kobayashi T."/>
            <person name="Konzack S."/>
            <person name="Kulkarni R."/>
            <person name="Kumagai T."/>
            <person name="Lafon A."/>
            <person name="Latge J.P."/>
            <person name="Li W."/>
            <person name="Lord A."/>
            <person name="Lu C."/>
            <person name="Majoros W.H."/>
            <person name="May G.S."/>
            <person name="Miller B.L."/>
            <person name="Mohamoud Y."/>
            <person name="Molina M."/>
            <person name="Monod M."/>
            <person name="Mouyna I."/>
            <person name="Mulligan S."/>
            <person name="Murphy L."/>
            <person name="O'Neil S."/>
            <person name="Paulsen I."/>
            <person name="Penalva M.A."/>
            <person name="Pertea M."/>
            <person name="Price C."/>
            <person name="Pritchard B.L."/>
            <person name="Quail M.A."/>
            <person name="Rabbinowitsch E."/>
            <person name="Rawlins N."/>
            <person name="Rajandream M.A."/>
            <person name="Reichard U."/>
            <person name="Renauld H."/>
            <person name="Robson G.D."/>
            <person name="Rodriguez de Cordoba S."/>
            <person name="Rodriguez-Pena J.M."/>
            <person name="Ronning C.M."/>
            <person name="Rutter S."/>
            <person name="Salzberg S.L."/>
            <person name="Sanchez M."/>
            <person name="Sanchez-Ferrero J.C."/>
            <person name="Saunders D."/>
            <person name="Seeger K."/>
            <person name="Squares R."/>
            <person name="Squares S."/>
            <person name="Takeuchi M."/>
            <person name="Tekaia F."/>
            <person name="Turner G."/>
            <person name="Vazquez de Aldana C.R."/>
            <person name="Weidman J."/>
            <person name="White O."/>
            <person name="Woodward J."/>
            <person name="Yu J.H."/>
            <person name="Fraser C."/>
            <person name="Galagan J.E."/>
            <person name="Asai K."/>
            <person name="Machida M."/>
            <person name="Hall N."/>
            <person name="Barrell B."/>
            <person name="Denning D.W."/>
        </authorList>
    </citation>
    <scope>NUCLEOTIDE SEQUENCE [LARGE SCALE GENOMIC DNA]</scope>
    <source>
        <strain evidence="1 2">Af293</strain>
    </source>
</reference>
<sequence length="147" mass="16807">MRISVDFNSFSLHSRSNQVLDIKRPNRFHTDHTFQNPPSCNQPPSCLLMGLLRFPLWNKSTMLCRRASCIRHVEPRAVSKTLQPSHYGPDNAGPWYHKESSDRGFFSLSMSLQRSSVMITSKSTTNRLMMAGTWSVSNPDWDTASIF</sequence>
<protein>
    <submittedName>
        <fullName evidence="1">Uncharacterized protein</fullName>
    </submittedName>
</protein>
<evidence type="ECO:0000313" key="1">
    <source>
        <dbReference type="EMBL" id="EAL92632.1"/>
    </source>
</evidence>